<protein>
    <submittedName>
        <fullName evidence="2">Sterol-binding-like protein</fullName>
    </submittedName>
</protein>
<reference evidence="2 3" key="1">
    <citation type="journal article" date="2015" name="Genome Biol. Evol.">
        <title>Phylogenomic analyses indicate that early fungi evolved digesting cell walls of algal ancestors of land plants.</title>
        <authorList>
            <person name="Chang Y."/>
            <person name="Wang S."/>
            <person name="Sekimoto S."/>
            <person name="Aerts A.L."/>
            <person name="Choi C."/>
            <person name="Clum A."/>
            <person name="LaButti K.M."/>
            <person name="Lindquist E.A."/>
            <person name="Yee Ngan C."/>
            <person name="Ohm R.A."/>
            <person name="Salamov A.A."/>
            <person name="Grigoriev I.V."/>
            <person name="Spatafora J.W."/>
            <person name="Berbee M.L."/>
        </authorList>
    </citation>
    <scope>NUCLEOTIDE SEQUENCE [LARGE SCALE GENOMIC DNA]</scope>
    <source>
        <strain evidence="2 3">NRRL 28638</strain>
    </source>
</reference>
<dbReference type="GO" id="GO:0005829">
    <property type="term" value="C:cytosol"/>
    <property type="evidence" value="ECO:0007669"/>
    <property type="project" value="TreeGrafter"/>
</dbReference>
<dbReference type="Pfam" id="PF02036">
    <property type="entry name" value="SCP2"/>
    <property type="match status" value="1"/>
</dbReference>
<name>A0A137P871_CONC2</name>
<dbReference type="SUPFAM" id="SSF55718">
    <property type="entry name" value="SCP-like"/>
    <property type="match status" value="1"/>
</dbReference>
<dbReference type="EMBL" id="KQ964483">
    <property type="protein sequence ID" value="KXN71131.1"/>
    <property type="molecule type" value="Genomic_DNA"/>
</dbReference>
<evidence type="ECO:0000313" key="2">
    <source>
        <dbReference type="EMBL" id="KXN71131.1"/>
    </source>
</evidence>
<dbReference type="InterPro" id="IPR003033">
    <property type="entry name" value="SCP2_sterol-bd_dom"/>
</dbReference>
<dbReference type="STRING" id="796925.A0A137P871"/>
<dbReference type="PANTHER" id="PTHR10094">
    <property type="entry name" value="STEROL CARRIER PROTEIN 2 SCP-2 FAMILY PROTEIN"/>
    <property type="match status" value="1"/>
</dbReference>
<evidence type="ECO:0000313" key="3">
    <source>
        <dbReference type="Proteomes" id="UP000070444"/>
    </source>
</evidence>
<proteinExistence type="predicted"/>
<dbReference type="OrthoDB" id="10265837at2759"/>
<dbReference type="FunFam" id="3.30.1050.10:FF:000001">
    <property type="entry name" value="Putative Non-specific lipid-transfer protein"/>
    <property type="match status" value="1"/>
</dbReference>
<dbReference type="Gene3D" id="3.30.1050.10">
    <property type="entry name" value="SCP2 sterol-binding domain"/>
    <property type="match status" value="1"/>
</dbReference>
<organism evidence="2 3">
    <name type="scientific">Conidiobolus coronatus (strain ATCC 28846 / CBS 209.66 / NRRL 28638)</name>
    <name type="common">Delacroixia coronata</name>
    <dbReference type="NCBI Taxonomy" id="796925"/>
    <lineage>
        <taxon>Eukaryota</taxon>
        <taxon>Fungi</taxon>
        <taxon>Fungi incertae sedis</taxon>
        <taxon>Zoopagomycota</taxon>
        <taxon>Entomophthoromycotina</taxon>
        <taxon>Entomophthoromycetes</taxon>
        <taxon>Entomophthorales</taxon>
        <taxon>Ancylistaceae</taxon>
        <taxon>Conidiobolus</taxon>
    </lineage>
</organism>
<dbReference type="AlphaFoldDB" id="A0A137P871"/>
<feature type="domain" description="SCP2" evidence="1">
    <location>
        <begin position="26"/>
        <end position="123"/>
    </location>
</feature>
<dbReference type="PANTHER" id="PTHR10094:SF25">
    <property type="entry name" value="SCP2 STEROL-BINDING DOMAIN-CONTAINING PROTEIN 1"/>
    <property type="match status" value="1"/>
</dbReference>
<gene>
    <name evidence="2" type="ORF">CONCODRAFT_38721</name>
</gene>
<keyword evidence="3" id="KW-1185">Reference proteome</keyword>
<accession>A0A137P871</accession>
<evidence type="ECO:0000259" key="1">
    <source>
        <dbReference type="Pfam" id="PF02036"/>
    </source>
</evidence>
<dbReference type="Proteomes" id="UP000070444">
    <property type="component" value="Unassembled WGS sequence"/>
</dbReference>
<sequence>MSPHPLASEGFNASEIFVLMDSALKTVDKGELDEVVKKVKGVFQFDVKNKAGKTESWILDVNSAPGVYKPDGKRKPDLIISVSDEDFIALAEEKLNPQKAFIQGKIKVKGKMLLAAKLDRVMKQAKAKASL</sequence>
<dbReference type="OMA" id="WDIMNGG"/>
<dbReference type="InterPro" id="IPR036527">
    <property type="entry name" value="SCP2_sterol-bd_dom_sf"/>
</dbReference>